<feature type="compositionally biased region" description="Acidic residues" evidence="1">
    <location>
        <begin position="696"/>
        <end position="711"/>
    </location>
</feature>
<dbReference type="AlphaFoldDB" id="A0A2A9PEE2"/>
<feature type="region of interest" description="Disordered" evidence="1">
    <location>
        <begin position="822"/>
        <end position="874"/>
    </location>
</feature>
<evidence type="ECO:0000313" key="4">
    <source>
        <dbReference type="Proteomes" id="UP000037136"/>
    </source>
</evidence>
<feature type="compositionally biased region" description="Low complexity" evidence="1">
    <location>
        <begin position="393"/>
        <end position="437"/>
    </location>
</feature>
<evidence type="ECO:0000256" key="1">
    <source>
        <dbReference type="SAM" id="MobiDB-lite"/>
    </source>
</evidence>
<dbReference type="STRING" id="268505.A0A2A9PEE2"/>
<evidence type="ECO:0000313" key="3">
    <source>
        <dbReference type="EMBL" id="PFH59371.1"/>
    </source>
</evidence>
<keyword evidence="4" id="KW-1185">Reference proteome</keyword>
<feature type="compositionally biased region" description="Acidic residues" evidence="1">
    <location>
        <begin position="826"/>
        <end position="839"/>
    </location>
</feature>
<evidence type="ECO:0000259" key="2">
    <source>
        <dbReference type="Pfam" id="PF24054"/>
    </source>
</evidence>
<feature type="compositionally biased region" description="Basic residues" evidence="1">
    <location>
        <begin position="505"/>
        <end position="516"/>
    </location>
</feature>
<feature type="compositionally biased region" description="Basic and acidic residues" evidence="1">
    <location>
        <begin position="849"/>
        <end position="858"/>
    </location>
</feature>
<dbReference type="EMBL" id="LAZP02000204">
    <property type="protein sequence ID" value="PFH59371.1"/>
    <property type="molecule type" value="Genomic_DNA"/>
</dbReference>
<feature type="compositionally biased region" description="Acidic residues" evidence="1">
    <location>
        <begin position="374"/>
        <end position="392"/>
    </location>
</feature>
<gene>
    <name evidence="3" type="ORF">XA68_12456</name>
</gene>
<protein>
    <recommendedName>
        <fullName evidence="2">DUF7357 domain-containing protein</fullName>
    </recommendedName>
</protein>
<sequence>MPLLDNLRLRITVQRHGVPEVKLVWPCVRSHDLTVSKLLAEINEVIPLETCEWGLEDYVLELTDGSGESYECLHFQQVPQILKNDDQVIIRYLQGEDLKRRRLSGRHQISSDGKHLVDGLVFGRPWLRTPRDRPALELPPRKRARTTQDYDDDEYLHCDDERQPRLLTTGSEASDDDESFHDFEQDQDADESVGDDTDDTEENQEELASELRLLVEENQALDHDVSSDGMNALDAQDPSKASAIKTSGLDLGSLDNIVALRAAFPLTPVTAIEAELLQNHKDIRKTYESLKKSNHSVLGFDDLMDRYVAVLLGTSELPAESSLGHGSLLPESGTTRPLIEEVIDGNSGDAANEEPVRHRSLNDAGTQVHLSSDSDSDEEDSSNSDSDDEGTSDSDGSSSDSSSDPSSDSSSDSSGSDDNGRIAEAGGEGAINDGEAGPENSRERSPSGTSESSGPDACWAGSDSSDNGAPINEPIAPDFRCAKAELGSKEVIKSPFVPTPARLTKTQKRNARRRKRMAEQKLQCDALACTLEERKEALLRTMAQKWHPTEDELALREALGAGGADASQNDDACETASVTRPSRVDMDAGRRLVFGALGLKTPKTKADEEKIKQALMKDVRPLSNARLAQSVTADESKPAALDKVDQSWRRNLNYRAVECVQSQVSLSEPPFPFKQRWDPQQRVAKGKKRKRQNTEDLYEDGDSGLYVDEEDATRSRSEGTRGEAFPSEFQDDEAIDDLAALPADLNILPALQVEAVKEGMIITWKQMVMSKATRWQPQIAQRTGLVLPGTTEEEVHVQLAARDRESKKKTFDHKTGQRIYDKFEVPDMDSEDGDGEDDGERLLSWAELMDPRVLRDEGQGETMGPVGEGSLAKE</sequence>
<name>A0A2A9PEE2_OPHUN</name>
<dbReference type="OrthoDB" id="5368821at2759"/>
<organism evidence="3 4">
    <name type="scientific">Ophiocordyceps unilateralis</name>
    <name type="common">Zombie-ant fungus</name>
    <name type="synonym">Torrubia unilateralis</name>
    <dbReference type="NCBI Taxonomy" id="268505"/>
    <lineage>
        <taxon>Eukaryota</taxon>
        <taxon>Fungi</taxon>
        <taxon>Dikarya</taxon>
        <taxon>Ascomycota</taxon>
        <taxon>Pezizomycotina</taxon>
        <taxon>Sordariomycetes</taxon>
        <taxon>Hypocreomycetidae</taxon>
        <taxon>Hypocreales</taxon>
        <taxon>Ophiocordycipitaceae</taxon>
        <taxon>Ophiocordyceps</taxon>
    </lineage>
</organism>
<feature type="compositionally biased region" description="Acidic residues" evidence="1">
    <location>
        <begin position="173"/>
        <end position="207"/>
    </location>
</feature>
<feature type="region of interest" description="Disordered" evidence="1">
    <location>
        <begin position="132"/>
        <end position="207"/>
    </location>
</feature>
<comment type="caution">
    <text evidence="3">The sequence shown here is derived from an EMBL/GenBank/DDBJ whole genome shotgun (WGS) entry which is preliminary data.</text>
</comment>
<dbReference type="InterPro" id="IPR055781">
    <property type="entry name" value="DUF7357"/>
</dbReference>
<feature type="region of interest" description="Disordered" evidence="1">
    <location>
        <begin position="497"/>
        <end position="517"/>
    </location>
</feature>
<feature type="domain" description="DUF7357" evidence="2">
    <location>
        <begin position="7"/>
        <end position="141"/>
    </location>
</feature>
<reference evidence="3 4" key="1">
    <citation type="journal article" date="2015" name="BMC Genomics">
        <title>Gene expression during zombie ant biting behavior reflects the complexity underlying fungal parasitic behavioral manipulation.</title>
        <authorList>
            <person name="de Bekker C."/>
            <person name="Ohm R.A."/>
            <person name="Loreto R.G."/>
            <person name="Sebastian A."/>
            <person name="Albert I."/>
            <person name="Merrow M."/>
            <person name="Brachmann A."/>
            <person name="Hughes D.P."/>
        </authorList>
    </citation>
    <scope>NUCLEOTIDE SEQUENCE [LARGE SCALE GENOMIC DNA]</scope>
    <source>
        <strain evidence="3 4">SC16a</strain>
    </source>
</reference>
<dbReference type="Proteomes" id="UP000037136">
    <property type="component" value="Unassembled WGS sequence"/>
</dbReference>
<dbReference type="Pfam" id="PF24054">
    <property type="entry name" value="DUF7357"/>
    <property type="match status" value="1"/>
</dbReference>
<feature type="region of interest" description="Disordered" evidence="1">
    <location>
        <begin position="668"/>
        <end position="726"/>
    </location>
</feature>
<feature type="region of interest" description="Disordered" evidence="1">
    <location>
        <begin position="345"/>
        <end position="475"/>
    </location>
</feature>
<accession>A0A2A9PEE2</accession>
<proteinExistence type="predicted"/>
<reference evidence="3 4" key="2">
    <citation type="journal article" date="2017" name="Sci. Rep.">
        <title>Ant-infecting Ophiocordyceps genomes reveal a high diversity of potential behavioral manipulation genes and a possible major role for enterotoxins.</title>
        <authorList>
            <person name="de Bekker C."/>
            <person name="Ohm R.A."/>
            <person name="Evans H.C."/>
            <person name="Brachmann A."/>
            <person name="Hughes D.P."/>
        </authorList>
    </citation>
    <scope>NUCLEOTIDE SEQUENCE [LARGE SCALE GENOMIC DNA]</scope>
    <source>
        <strain evidence="3 4">SC16a</strain>
    </source>
</reference>
<feature type="compositionally biased region" description="Basic and acidic residues" evidence="1">
    <location>
        <begin position="155"/>
        <end position="164"/>
    </location>
</feature>
<feature type="compositionally biased region" description="Basic and acidic residues" evidence="1">
    <location>
        <begin position="712"/>
        <end position="721"/>
    </location>
</feature>